<sequence length="90" mass="10279">MKQPKKKPTSEKAGLKFNLNRKPSPFCTWKGTRSSLEQAEQSRSSLRLLVWRRPSSLSARHPLPFYGHPPPRSPRTTTYDLAALRSDLTC</sequence>
<feature type="region of interest" description="Disordered" evidence="1">
    <location>
        <begin position="1"/>
        <end position="34"/>
    </location>
</feature>
<feature type="region of interest" description="Disordered" evidence="1">
    <location>
        <begin position="58"/>
        <end position="77"/>
    </location>
</feature>
<reference evidence="2" key="1">
    <citation type="submission" date="2014-02" db="EMBL/GenBank/DDBJ databases">
        <title>The Genome Sequence of Trichophyton rubrum (morphotype fischeri) CBS 288.86.</title>
        <authorList>
            <consortium name="The Broad Institute Genomics Platform"/>
            <person name="Cuomo C.A."/>
            <person name="White T.C."/>
            <person name="Graser Y."/>
            <person name="Martinez-Rossi N."/>
            <person name="Heitman J."/>
            <person name="Young S.K."/>
            <person name="Zeng Q."/>
            <person name="Gargeya S."/>
            <person name="Abouelleil A."/>
            <person name="Alvarado L."/>
            <person name="Chapman S.B."/>
            <person name="Gainer-Dewar J."/>
            <person name="Goldberg J."/>
            <person name="Griggs A."/>
            <person name="Gujja S."/>
            <person name="Hansen M."/>
            <person name="Howarth C."/>
            <person name="Imamovic A."/>
            <person name="Larimer J."/>
            <person name="Martinez D."/>
            <person name="Murphy C."/>
            <person name="Pearson M.D."/>
            <person name="Persinoti G."/>
            <person name="Poon T."/>
            <person name="Priest M."/>
            <person name="Roberts A.D."/>
            <person name="Saif S."/>
            <person name="Shea T.D."/>
            <person name="Sykes S.N."/>
            <person name="Wortman J."/>
            <person name="Nusbaum C."/>
            <person name="Birren B."/>
        </authorList>
    </citation>
    <scope>NUCLEOTIDE SEQUENCE [LARGE SCALE GENOMIC DNA]</scope>
    <source>
        <strain evidence="2">CBS 288.86</strain>
    </source>
</reference>
<evidence type="ECO:0000256" key="1">
    <source>
        <dbReference type="SAM" id="MobiDB-lite"/>
    </source>
</evidence>
<dbReference type="EMBL" id="KK207696">
    <property type="protein sequence ID" value="EZF57240.1"/>
    <property type="molecule type" value="Genomic_DNA"/>
</dbReference>
<proteinExistence type="predicted"/>
<dbReference type="HOGENOM" id="CLU_2442458_0_0_1"/>
<protein>
    <submittedName>
        <fullName evidence="2">Uncharacterized protein</fullName>
    </submittedName>
</protein>
<name>A0A022WFR8_TRIRU</name>
<accession>A0A022WFR8</accession>
<organism evidence="2">
    <name type="scientific">Trichophyton rubrum CBS 288.86</name>
    <dbReference type="NCBI Taxonomy" id="1215330"/>
    <lineage>
        <taxon>Eukaryota</taxon>
        <taxon>Fungi</taxon>
        <taxon>Dikarya</taxon>
        <taxon>Ascomycota</taxon>
        <taxon>Pezizomycotina</taxon>
        <taxon>Eurotiomycetes</taxon>
        <taxon>Eurotiomycetidae</taxon>
        <taxon>Onygenales</taxon>
        <taxon>Arthrodermataceae</taxon>
        <taxon>Trichophyton</taxon>
    </lineage>
</organism>
<gene>
    <name evidence="2" type="ORF">H103_00471</name>
</gene>
<dbReference type="AlphaFoldDB" id="A0A022WFR8"/>
<evidence type="ECO:0000313" key="2">
    <source>
        <dbReference type="EMBL" id="EZF57240.1"/>
    </source>
</evidence>
<dbReference type="Proteomes" id="UP000023758">
    <property type="component" value="Unassembled WGS sequence"/>
</dbReference>